<organism evidence="1 2">
    <name type="scientific">Mycolicibacter terrae</name>
    <dbReference type="NCBI Taxonomy" id="1788"/>
    <lineage>
        <taxon>Bacteria</taxon>
        <taxon>Bacillati</taxon>
        <taxon>Actinomycetota</taxon>
        <taxon>Actinomycetes</taxon>
        <taxon>Mycobacteriales</taxon>
        <taxon>Mycobacteriaceae</taxon>
        <taxon>Mycolicibacter</taxon>
    </lineage>
</organism>
<gene>
    <name evidence="1" type="ORF">MTER_19540</name>
</gene>
<name>A0AAD1MGI1_9MYCO</name>
<accession>A0AAD1MGI1</accession>
<protein>
    <submittedName>
        <fullName evidence="1">Uncharacterized protein</fullName>
    </submittedName>
</protein>
<dbReference type="AlphaFoldDB" id="A0AAD1MGI1"/>
<dbReference type="EMBL" id="AP022564">
    <property type="protein sequence ID" value="BBX22543.1"/>
    <property type="molecule type" value="Genomic_DNA"/>
</dbReference>
<sequence>MVCLARCTASAAAFSQDDGLVPMMSITRYTLMYVSPPLQAHLNVVHGGGRCPEKRPRVRHTRRHAERRRWPAIDWRSYGIFVRTPA</sequence>
<evidence type="ECO:0000313" key="1">
    <source>
        <dbReference type="EMBL" id="BBX22543.1"/>
    </source>
</evidence>
<proteinExistence type="predicted"/>
<reference evidence="1 2" key="1">
    <citation type="journal article" date="2019" name="Emerg. Microbes Infect.">
        <title>Comprehensive subspecies identification of 175 nontuberculous mycobacteria species based on 7547 genomic profiles.</title>
        <authorList>
            <person name="Matsumoto Y."/>
            <person name="Kinjo T."/>
            <person name="Motooka D."/>
            <person name="Nabeya D."/>
            <person name="Jung N."/>
            <person name="Uechi K."/>
            <person name="Horii T."/>
            <person name="Iida T."/>
            <person name="Fujita J."/>
            <person name="Nakamura S."/>
        </authorList>
    </citation>
    <scope>NUCLEOTIDE SEQUENCE [LARGE SCALE GENOMIC DNA]</scope>
    <source>
        <strain evidence="1 2">JCM 12143</strain>
    </source>
</reference>
<dbReference type="Proteomes" id="UP000467636">
    <property type="component" value="Chromosome"/>
</dbReference>
<evidence type="ECO:0000313" key="2">
    <source>
        <dbReference type="Proteomes" id="UP000467636"/>
    </source>
</evidence>
<keyword evidence="2" id="KW-1185">Reference proteome</keyword>